<accession>A0A4D7DRM9</accession>
<dbReference type="Proteomes" id="UP000826513">
    <property type="component" value="Chromosome 1"/>
</dbReference>
<name>A0A4D7DRM9_9HYPH</name>
<reference evidence="3 6" key="2">
    <citation type="submission" date="2021-03" db="EMBL/GenBank/DDBJ databases">
        <title>Rapid diversification of plasmids in a genus of pathogenic and nitrogen fixing bacteria.</title>
        <authorList>
            <person name="Weisberg A.J."/>
            <person name="Miller M."/>
            <person name="Ream W."/>
            <person name="Grunwald N.J."/>
            <person name="Chang J.H."/>
        </authorList>
    </citation>
    <scope>NUCLEOTIDE SEQUENCE [LARGE SCALE GENOMIC DNA]</scope>
    <source>
        <strain evidence="3 6">AF3.44</strain>
    </source>
</reference>
<keyword evidence="1" id="KW-1133">Transmembrane helix</keyword>
<evidence type="ECO:0000256" key="1">
    <source>
        <dbReference type="SAM" id="Phobius"/>
    </source>
</evidence>
<dbReference type="Proteomes" id="UP000298545">
    <property type="component" value="Chromosome circular"/>
</dbReference>
<dbReference type="EMBL" id="CP124733">
    <property type="protein sequence ID" value="WHA41582.1"/>
    <property type="molecule type" value="Genomic_DNA"/>
</dbReference>
<keyword evidence="6" id="KW-1185">Reference proteome</keyword>
<evidence type="ECO:0000313" key="2">
    <source>
        <dbReference type="EMBL" id="QCI96939.1"/>
    </source>
</evidence>
<evidence type="ECO:0000313" key="3">
    <source>
        <dbReference type="EMBL" id="QYA07633.1"/>
    </source>
</evidence>
<gene>
    <name evidence="2" type="ORF">CFBP5473_02830</name>
    <name evidence="4" type="ORF">CFBP5477_002815</name>
    <name evidence="3" type="ORF">J5285_02560</name>
</gene>
<feature type="transmembrane region" description="Helical" evidence="1">
    <location>
        <begin position="7"/>
        <end position="33"/>
    </location>
</feature>
<reference evidence="2 5" key="1">
    <citation type="submission" date="2019-04" db="EMBL/GenBank/DDBJ databases">
        <title>Complete genome sequence of Agrobacterium larrymoorei CFBP5473.</title>
        <authorList>
            <person name="Haryono M."/>
            <person name="Chou L."/>
            <person name="Lin Y.-C."/>
            <person name="Lai E.-M."/>
            <person name="Kuo C.-H."/>
        </authorList>
    </citation>
    <scope>NUCLEOTIDE SEQUENCE [LARGE SCALE GENOMIC DNA]</scope>
    <source>
        <strain evidence="2 5">CFBP5473</strain>
    </source>
</reference>
<dbReference type="Proteomes" id="UP000298664">
    <property type="component" value="Chromosome Circular"/>
</dbReference>
<keyword evidence="1" id="KW-0812">Transmembrane</keyword>
<keyword evidence="1" id="KW-0472">Membrane</keyword>
<sequence length="68" mass="7675">MTGTTKSAALAALAIILGFGLLFYIMPIVTLWLANNYSVWLAVAFDIVAVLAFFMVFWLRARHQRRGR</sequence>
<dbReference type="EMBL" id="CP072167">
    <property type="protein sequence ID" value="QYA07633.1"/>
    <property type="molecule type" value="Genomic_DNA"/>
</dbReference>
<organism evidence="2 5">
    <name type="scientific">Agrobacterium larrymoorei</name>
    <dbReference type="NCBI Taxonomy" id="160699"/>
    <lineage>
        <taxon>Bacteria</taxon>
        <taxon>Pseudomonadati</taxon>
        <taxon>Pseudomonadota</taxon>
        <taxon>Alphaproteobacteria</taxon>
        <taxon>Hyphomicrobiales</taxon>
        <taxon>Rhizobiaceae</taxon>
        <taxon>Rhizobium/Agrobacterium group</taxon>
        <taxon>Agrobacterium</taxon>
    </lineage>
</organism>
<evidence type="ECO:0008006" key="7">
    <source>
        <dbReference type="Google" id="ProtNLM"/>
    </source>
</evidence>
<reference evidence="4" key="3">
    <citation type="submission" date="2023-05" db="EMBL/GenBank/DDBJ databases">
        <title>Complete genome sequence of Agrobacterium larrymoorei CFBP5477.</title>
        <authorList>
            <person name="Yen H.-C."/>
            <person name="Chou L."/>
            <person name="Lin Y.-C."/>
            <person name="Lai E.-M."/>
            <person name="Kuo C.-H."/>
        </authorList>
    </citation>
    <scope>NUCLEOTIDE SEQUENCE</scope>
    <source>
        <strain evidence="4">CFBP5477</strain>
    </source>
</reference>
<dbReference type="EMBL" id="CP039691">
    <property type="protein sequence ID" value="QCI96939.1"/>
    <property type="molecule type" value="Genomic_DNA"/>
</dbReference>
<evidence type="ECO:0000313" key="6">
    <source>
        <dbReference type="Proteomes" id="UP000826513"/>
    </source>
</evidence>
<feature type="transmembrane region" description="Helical" evidence="1">
    <location>
        <begin position="39"/>
        <end position="59"/>
    </location>
</feature>
<dbReference type="AlphaFoldDB" id="A0A4D7DRM9"/>
<protein>
    <recommendedName>
        <fullName evidence="7">Intracellular growth attenuator family protein</fullName>
    </recommendedName>
</protein>
<dbReference type="RefSeq" id="WP_027675499.1">
    <property type="nucleotide sequence ID" value="NZ_CP039691.1"/>
</dbReference>
<evidence type="ECO:0000313" key="5">
    <source>
        <dbReference type="Proteomes" id="UP000298545"/>
    </source>
</evidence>
<dbReference type="STRING" id="1367849.GCA_000518585_02750"/>
<dbReference type="OrthoDB" id="8451465at2"/>
<proteinExistence type="predicted"/>
<evidence type="ECO:0000313" key="4">
    <source>
        <dbReference type="EMBL" id="WHA41582.1"/>
    </source>
</evidence>
<dbReference type="KEGG" id="alf:CFBP5473_02830"/>